<evidence type="ECO:0000313" key="4">
    <source>
        <dbReference type="Proteomes" id="UP000738349"/>
    </source>
</evidence>
<name>A0A9P9FWG5_9HYPO</name>
<evidence type="ECO:0000256" key="2">
    <source>
        <dbReference type="SAM" id="SignalP"/>
    </source>
</evidence>
<feature type="chain" id="PRO_5040374397" evidence="2">
    <location>
        <begin position="22"/>
        <end position="199"/>
    </location>
</feature>
<proteinExistence type="predicted"/>
<dbReference type="Proteomes" id="UP000738349">
    <property type="component" value="Unassembled WGS sequence"/>
</dbReference>
<dbReference type="EMBL" id="JAGMUV010000001">
    <property type="protein sequence ID" value="KAH7176798.1"/>
    <property type="molecule type" value="Genomic_DNA"/>
</dbReference>
<dbReference type="AlphaFoldDB" id="A0A9P9FWG5"/>
<comment type="caution">
    <text evidence="3">The sequence shown here is derived from an EMBL/GenBank/DDBJ whole genome shotgun (WGS) entry which is preliminary data.</text>
</comment>
<dbReference type="PANTHER" id="PTHR35043">
    <property type="entry name" value="TRANSCRIPTION FACTOR DOMAIN-CONTAINING PROTEIN"/>
    <property type="match status" value="1"/>
</dbReference>
<sequence>MQKFKWMLITLIAPEALLVKAVTDYRSVKHHSQMLRKVADEDNVPWSKAHTFFADMGGFAIRFVSEAAVERRSSPHSTHTTLPRPTPAYPEILEKQVSDPQDPADHPQSRVQITDYSSPLQLRINQWSADSTPPGGPPDDGLLSGNAVQANSIQAVQRPDKATKTSELRSPCLTWAGGSAEECGMSRTGEDIASASGLQ</sequence>
<feature type="region of interest" description="Disordered" evidence="1">
    <location>
        <begin position="176"/>
        <end position="199"/>
    </location>
</feature>
<gene>
    <name evidence="3" type="ORF">EDB81DRAFT_50117</name>
</gene>
<dbReference type="PANTHER" id="PTHR35043:SF7">
    <property type="entry name" value="TRANSCRIPTION FACTOR DOMAIN-CONTAINING PROTEIN"/>
    <property type="match status" value="1"/>
</dbReference>
<keyword evidence="2" id="KW-0732">Signal</keyword>
<protein>
    <submittedName>
        <fullName evidence="3">Uncharacterized protein</fullName>
    </submittedName>
</protein>
<evidence type="ECO:0000313" key="3">
    <source>
        <dbReference type="EMBL" id="KAH7176798.1"/>
    </source>
</evidence>
<reference evidence="3" key="1">
    <citation type="journal article" date="2021" name="Nat. Commun.">
        <title>Genetic determinants of endophytism in the Arabidopsis root mycobiome.</title>
        <authorList>
            <person name="Mesny F."/>
            <person name="Miyauchi S."/>
            <person name="Thiergart T."/>
            <person name="Pickel B."/>
            <person name="Atanasova L."/>
            <person name="Karlsson M."/>
            <person name="Huettel B."/>
            <person name="Barry K.W."/>
            <person name="Haridas S."/>
            <person name="Chen C."/>
            <person name="Bauer D."/>
            <person name="Andreopoulos W."/>
            <person name="Pangilinan J."/>
            <person name="LaButti K."/>
            <person name="Riley R."/>
            <person name="Lipzen A."/>
            <person name="Clum A."/>
            <person name="Drula E."/>
            <person name="Henrissat B."/>
            <person name="Kohler A."/>
            <person name="Grigoriev I.V."/>
            <person name="Martin F.M."/>
            <person name="Hacquard S."/>
        </authorList>
    </citation>
    <scope>NUCLEOTIDE SEQUENCE</scope>
    <source>
        <strain evidence="3">MPI-CAGE-AT-0147</strain>
    </source>
</reference>
<evidence type="ECO:0000256" key="1">
    <source>
        <dbReference type="SAM" id="MobiDB-lite"/>
    </source>
</evidence>
<feature type="region of interest" description="Disordered" evidence="1">
    <location>
        <begin position="126"/>
        <end position="145"/>
    </location>
</feature>
<accession>A0A9P9FWG5</accession>
<organism evidence="3 4">
    <name type="scientific">Dactylonectria macrodidyma</name>
    <dbReference type="NCBI Taxonomy" id="307937"/>
    <lineage>
        <taxon>Eukaryota</taxon>
        <taxon>Fungi</taxon>
        <taxon>Dikarya</taxon>
        <taxon>Ascomycota</taxon>
        <taxon>Pezizomycotina</taxon>
        <taxon>Sordariomycetes</taxon>
        <taxon>Hypocreomycetidae</taxon>
        <taxon>Hypocreales</taxon>
        <taxon>Nectriaceae</taxon>
        <taxon>Dactylonectria</taxon>
    </lineage>
</organism>
<feature type="signal peptide" evidence="2">
    <location>
        <begin position="1"/>
        <end position="21"/>
    </location>
</feature>
<dbReference type="OrthoDB" id="3061561at2759"/>
<keyword evidence="4" id="KW-1185">Reference proteome</keyword>